<sequence>MSIKAFTPALFTSAFLIALLLCNAVYADSSQSGMNDWTNNSEIQLLQGSGRNFDLATLPEWMPAYMVRNMSIPRPPLPNAVTDIAGAETMAALKAVGIAAGSSLLYPLLRSFHWDEKGYDNLLTHQSLRGTLWHLLAAGNLQQITESENLQDTLFRALVLTNFSPWLANRLPDNLLGYLLASLPAYSHTLFKTLTDPNLQLLPDNQHILPIAFENQTLSRQGRVTLIYNTSHTGRDSVIDIELFPQSRIVDDSVEETAATRAWLTLFDQARLRKIYRLRLYPVSDDITTRLYLQSFTEQGSGSHTLVASYLHNDQPINWWHSDLSDSNDLAINTLNPLSHQIIQRLPDYLPEALANRETPIQPPLLLHSSRSVVSDTLATINSPGEQPGLLLLDWQDQSLHPTLPRISLITDVEPITVQLNYLRAMTNSQPAQLNYRTQELYKLGHQAVWWLAAGLMNAASRSVGERFYRAARMQMPAVHFRNTYNAYYSDTGT</sequence>
<dbReference type="EMBL" id="FWPT01000005">
    <property type="protein sequence ID" value="SMA47709.1"/>
    <property type="molecule type" value="Genomic_DNA"/>
</dbReference>
<accession>A0A1X7AKF1</accession>
<dbReference type="RefSeq" id="WP_087110370.1">
    <property type="nucleotide sequence ID" value="NZ_CBCSCN010000003.1"/>
</dbReference>
<keyword evidence="3" id="KW-1185">Reference proteome</keyword>
<proteinExistence type="predicted"/>
<gene>
    <name evidence="2" type="ORF">EHSB41UT_02516</name>
</gene>
<evidence type="ECO:0000256" key="1">
    <source>
        <dbReference type="SAM" id="SignalP"/>
    </source>
</evidence>
<keyword evidence="1" id="KW-0732">Signal</keyword>
<name>A0A1X7AKF1_9GAMM</name>
<feature type="chain" id="PRO_5010866509" evidence="1">
    <location>
        <begin position="28"/>
        <end position="494"/>
    </location>
</feature>
<evidence type="ECO:0000313" key="3">
    <source>
        <dbReference type="Proteomes" id="UP000196573"/>
    </source>
</evidence>
<dbReference type="AlphaFoldDB" id="A0A1X7AKF1"/>
<reference evidence="2 3" key="1">
    <citation type="submission" date="2017-03" db="EMBL/GenBank/DDBJ databases">
        <authorList>
            <person name="Afonso C.L."/>
            <person name="Miller P.J."/>
            <person name="Scott M.A."/>
            <person name="Spackman E."/>
            <person name="Goraichik I."/>
            <person name="Dimitrov K.M."/>
            <person name="Suarez D.L."/>
            <person name="Swayne D.E."/>
        </authorList>
    </citation>
    <scope>NUCLEOTIDE SEQUENCE [LARGE SCALE GENOMIC DNA]</scope>
    <source>
        <strain evidence="2">SB41UT1</strain>
    </source>
</reference>
<evidence type="ECO:0000313" key="2">
    <source>
        <dbReference type="EMBL" id="SMA47709.1"/>
    </source>
</evidence>
<dbReference type="OrthoDB" id="9839963at2"/>
<organism evidence="2 3">
    <name type="scientific">Parendozoicomonas haliclonae</name>
    <dbReference type="NCBI Taxonomy" id="1960125"/>
    <lineage>
        <taxon>Bacteria</taxon>
        <taxon>Pseudomonadati</taxon>
        <taxon>Pseudomonadota</taxon>
        <taxon>Gammaproteobacteria</taxon>
        <taxon>Oceanospirillales</taxon>
        <taxon>Endozoicomonadaceae</taxon>
        <taxon>Parendozoicomonas</taxon>
    </lineage>
</organism>
<feature type="signal peptide" evidence="1">
    <location>
        <begin position="1"/>
        <end position="27"/>
    </location>
</feature>
<protein>
    <submittedName>
        <fullName evidence="2">Uncharacterized protein</fullName>
    </submittedName>
</protein>
<dbReference type="Proteomes" id="UP000196573">
    <property type="component" value="Unassembled WGS sequence"/>
</dbReference>